<protein>
    <submittedName>
        <fullName evidence="2">HYDIN protein</fullName>
    </submittedName>
</protein>
<keyword evidence="3" id="KW-1185">Reference proteome</keyword>
<evidence type="ECO:0000313" key="3">
    <source>
        <dbReference type="Proteomes" id="UP000525319"/>
    </source>
</evidence>
<name>A0A7L3KZ01_9PASS</name>
<dbReference type="PANTHER" id="PTHR23053">
    <property type="entry name" value="DLEC1 DELETED IN LUNG AND ESOPHAGEAL CANCER 1"/>
    <property type="match status" value="1"/>
</dbReference>
<dbReference type="AlphaFoldDB" id="A0A7L3KZ01"/>
<dbReference type="InterPro" id="IPR013783">
    <property type="entry name" value="Ig-like_fold"/>
</dbReference>
<dbReference type="Gene3D" id="2.60.40.10">
    <property type="entry name" value="Immunoglobulins"/>
    <property type="match status" value="1"/>
</dbReference>
<dbReference type="PANTHER" id="PTHR23053:SF0">
    <property type="entry name" value="HYDROCEPHALUS-INDUCING PROTEIN HOMOLOG"/>
    <property type="match status" value="1"/>
</dbReference>
<organism evidence="2 3">
    <name type="scientific">Drymodes brunneopygia</name>
    <dbReference type="NCBI Taxonomy" id="626378"/>
    <lineage>
        <taxon>Eukaryota</taxon>
        <taxon>Metazoa</taxon>
        <taxon>Chordata</taxon>
        <taxon>Craniata</taxon>
        <taxon>Vertebrata</taxon>
        <taxon>Euteleostomi</taxon>
        <taxon>Archelosauria</taxon>
        <taxon>Archosauria</taxon>
        <taxon>Dinosauria</taxon>
        <taxon>Saurischia</taxon>
        <taxon>Theropoda</taxon>
        <taxon>Coelurosauria</taxon>
        <taxon>Aves</taxon>
        <taxon>Neognathae</taxon>
        <taxon>Neoaves</taxon>
        <taxon>Telluraves</taxon>
        <taxon>Australaves</taxon>
        <taxon>Passeriformes</taxon>
        <taxon>Petroicidae</taxon>
        <taxon>Drymodes</taxon>
    </lineage>
</organism>
<comment type="caution">
    <text evidence="2">The sequence shown here is derived from an EMBL/GenBank/DDBJ whole genome shotgun (WGS) entry which is preliminary data.</text>
</comment>
<feature type="non-terminal residue" evidence="2">
    <location>
        <position position="93"/>
    </location>
</feature>
<feature type="region of interest" description="Disordered" evidence="1">
    <location>
        <begin position="1"/>
        <end position="20"/>
    </location>
</feature>
<feature type="non-terminal residue" evidence="2">
    <location>
        <position position="1"/>
    </location>
</feature>
<dbReference type="GO" id="GO:0005930">
    <property type="term" value="C:axoneme"/>
    <property type="evidence" value="ECO:0007669"/>
    <property type="project" value="TreeGrafter"/>
</dbReference>
<dbReference type="GO" id="GO:0003341">
    <property type="term" value="P:cilium movement"/>
    <property type="evidence" value="ECO:0007669"/>
    <property type="project" value="TreeGrafter"/>
</dbReference>
<evidence type="ECO:0000313" key="2">
    <source>
        <dbReference type="EMBL" id="NXU46874.1"/>
    </source>
</evidence>
<gene>
    <name evidence="2" type="primary">Hydin_1</name>
    <name evidence="2" type="ORF">DRYBRU_R15331</name>
</gene>
<reference evidence="2 3" key="1">
    <citation type="submission" date="2019-09" db="EMBL/GenBank/DDBJ databases">
        <title>Bird 10,000 Genomes (B10K) Project - Family phase.</title>
        <authorList>
            <person name="Zhang G."/>
        </authorList>
    </citation>
    <scope>NUCLEOTIDE SEQUENCE [LARGE SCALE GENOMIC DNA]</scope>
    <source>
        <strain evidence="2">B10K-DU-030-03</strain>
    </source>
</reference>
<dbReference type="GO" id="GO:1904158">
    <property type="term" value="P:axonemal central apparatus assembly"/>
    <property type="evidence" value="ECO:0007669"/>
    <property type="project" value="TreeGrafter"/>
</dbReference>
<dbReference type="Proteomes" id="UP000525319">
    <property type="component" value="Unassembled WGS sequence"/>
</dbReference>
<accession>A0A7L3KZ01</accession>
<dbReference type="OrthoDB" id="442692at2759"/>
<evidence type="ECO:0000256" key="1">
    <source>
        <dbReference type="SAM" id="MobiDB-lite"/>
    </source>
</evidence>
<dbReference type="InterPro" id="IPR033305">
    <property type="entry name" value="Hydin-like"/>
</dbReference>
<sequence>QAAGWAQHQMSPAPPAELSVPLQVSKGPTSHIRLRASVLELSLDLSKNTLQFSSIFIGQCQVETIRLYNWFRVPCKWFITASTPVKKVRHRRH</sequence>
<proteinExistence type="predicted"/>
<dbReference type="EMBL" id="VZTZ01095429">
    <property type="protein sequence ID" value="NXU46874.1"/>
    <property type="molecule type" value="Genomic_DNA"/>
</dbReference>